<dbReference type="GO" id="GO:0005783">
    <property type="term" value="C:endoplasmic reticulum"/>
    <property type="evidence" value="ECO:0007669"/>
    <property type="project" value="TreeGrafter"/>
</dbReference>
<evidence type="ECO:0000256" key="4">
    <source>
        <dbReference type="ARBA" id="ARBA00022989"/>
    </source>
</evidence>
<comment type="subcellular location">
    <subcellularLocation>
        <location evidence="1">Membrane</location>
        <topology evidence="1">Multi-pass membrane protein</topology>
    </subcellularLocation>
</comment>
<dbReference type="GO" id="GO:0071786">
    <property type="term" value="P:endoplasmic reticulum tubular network organization"/>
    <property type="evidence" value="ECO:0007669"/>
    <property type="project" value="TreeGrafter"/>
</dbReference>
<dbReference type="AlphaFoldDB" id="A0A6J3LUD8"/>
<feature type="transmembrane region" description="Helical" evidence="6">
    <location>
        <begin position="60"/>
        <end position="79"/>
    </location>
</feature>
<reference evidence="8" key="1">
    <citation type="submission" date="2020-01" db="EMBL/GenBank/DDBJ databases">
        <authorList>
            <consortium name="DOE Joint Genome Institute"/>
            <person name="Haridas S."/>
            <person name="Albert R."/>
            <person name="Binder M."/>
            <person name="Bloem J."/>
            <person name="Labutti K."/>
            <person name="Salamov A."/>
            <person name="Andreopoulos B."/>
            <person name="Baker S.E."/>
            <person name="Barry K."/>
            <person name="Bills G."/>
            <person name="Bluhm B.H."/>
            <person name="Cannon C."/>
            <person name="Castanera R."/>
            <person name="Culley D.E."/>
            <person name="Daum C."/>
            <person name="Ezra D."/>
            <person name="Gonzalez J.B."/>
            <person name="Henrissat B."/>
            <person name="Kuo A."/>
            <person name="Liang C."/>
            <person name="Lipzen A."/>
            <person name="Lutzoni F."/>
            <person name="Magnuson J."/>
            <person name="Mondo S."/>
            <person name="Nolan M."/>
            <person name="Ohm R."/>
            <person name="Pangilinan J."/>
            <person name="Park H.-J."/>
            <person name="Ramirez L."/>
            <person name="Alfaro M."/>
            <person name="Sun H."/>
            <person name="Tritt A."/>
            <person name="Yoshinaga Y."/>
            <person name="Zwiers L.-H."/>
            <person name="Turgeon B.G."/>
            <person name="Goodwin S.B."/>
            <person name="Spatafora J.W."/>
            <person name="Crous P.W."/>
            <person name="Grigoriev I.V."/>
        </authorList>
    </citation>
    <scope>NUCLEOTIDE SEQUENCE</scope>
    <source>
        <strain evidence="8">CBS 342.82</strain>
    </source>
</reference>
<dbReference type="Proteomes" id="UP000504637">
    <property type="component" value="Unplaced"/>
</dbReference>
<dbReference type="GeneID" id="54359826"/>
<dbReference type="GO" id="GO:0016020">
    <property type="term" value="C:membrane"/>
    <property type="evidence" value="ECO:0007669"/>
    <property type="project" value="UniProtKB-SubCell"/>
</dbReference>
<evidence type="ECO:0000256" key="1">
    <source>
        <dbReference type="ARBA" id="ARBA00004141"/>
    </source>
</evidence>
<evidence type="ECO:0000313" key="8">
    <source>
        <dbReference type="RefSeq" id="XP_033455273.1"/>
    </source>
</evidence>
<reference evidence="8" key="3">
    <citation type="submission" date="2025-08" db="UniProtKB">
        <authorList>
            <consortium name="RefSeq"/>
        </authorList>
    </citation>
    <scope>IDENTIFICATION</scope>
    <source>
        <strain evidence="8">CBS 342.82</strain>
    </source>
</reference>
<dbReference type="InterPro" id="IPR051645">
    <property type="entry name" value="PER33/POM33_regulator"/>
</dbReference>
<feature type="transmembrane region" description="Helical" evidence="6">
    <location>
        <begin position="186"/>
        <end position="211"/>
    </location>
</feature>
<feature type="transmembrane region" description="Helical" evidence="6">
    <location>
        <begin position="26"/>
        <end position="48"/>
    </location>
</feature>
<name>A0A6J3LUD8_9PEZI</name>
<accession>A0A6J3LUD8</accession>
<protein>
    <recommendedName>
        <fullName evidence="9">Endoplasmic reticulum protein</fullName>
    </recommendedName>
</protein>
<keyword evidence="5 6" id="KW-0472">Membrane</keyword>
<dbReference type="InterPro" id="IPR005344">
    <property type="entry name" value="TMEM33/Pom33"/>
</dbReference>
<dbReference type="PANTHER" id="PTHR12703">
    <property type="entry name" value="TRANSMEMBRANE PROTEIN 33"/>
    <property type="match status" value="1"/>
</dbReference>
<reference evidence="8" key="2">
    <citation type="submission" date="2020-04" db="EMBL/GenBank/DDBJ databases">
        <authorList>
            <consortium name="NCBI Genome Project"/>
        </authorList>
    </citation>
    <scope>NUCLEOTIDE SEQUENCE</scope>
    <source>
        <strain evidence="8">CBS 342.82</strain>
    </source>
</reference>
<comment type="similarity">
    <text evidence="2">Belongs to the PER33/POM33 family.</text>
</comment>
<organism evidence="8">
    <name type="scientific">Dissoconium aciculare CBS 342.82</name>
    <dbReference type="NCBI Taxonomy" id="1314786"/>
    <lineage>
        <taxon>Eukaryota</taxon>
        <taxon>Fungi</taxon>
        <taxon>Dikarya</taxon>
        <taxon>Ascomycota</taxon>
        <taxon>Pezizomycotina</taxon>
        <taxon>Dothideomycetes</taxon>
        <taxon>Dothideomycetidae</taxon>
        <taxon>Mycosphaerellales</taxon>
        <taxon>Dissoconiaceae</taxon>
        <taxon>Dissoconium</taxon>
    </lineage>
</organism>
<feature type="transmembrane region" description="Helical" evidence="6">
    <location>
        <begin position="100"/>
        <end position="125"/>
    </location>
</feature>
<evidence type="ECO:0000313" key="7">
    <source>
        <dbReference type="Proteomes" id="UP000504637"/>
    </source>
</evidence>
<evidence type="ECO:0000256" key="6">
    <source>
        <dbReference type="SAM" id="Phobius"/>
    </source>
</evidence>
<dbReference type="RefSeq" id="XP_033455273.1">
    <property type="nucleotide sequence ID" value="XM_033602026.1"/>
</dbReference>
<evidence type="ECO:0000256" key="5">
    <source>
        <dbReference type="ARBA" id="ARBA00023136"/>
    </source>
</evidence>
<proteinExistence type="inferred from homology"/>
<evidence type="ECO:0008006" key="9">
    <source>
        <dbReference type="Google" id="ProtNLM"/>
    </source>
</evidence>
<gene>
    <name evidence="8" type="ORF">K489DRAFT_327938</name>
</gene>
<dbReference type="GO" id="GO:0061024">
    <property type="term" value="P:membrane organization"/>
    <property type="evidence" value="ECO:0007669"/>
    <property type="project" value="TreeGrafter"/>
</dbReference>
<keyword evidence="7" id="KW-1185">Reference proteome</keyword>
<keyword evidence="4 6" id="KW-1133">Transmembrane helix</keyword>
<sequence>MANTAAGGSPASLQDRLIQLAQTLQFAWFAGHVTLLLCTLRYALSAAFFKFSSGWAQFSYRTAFIAASVTYGIVVYKSFRARQKAGKPVSPLSFATDENVQYLIMSLVWLFYSQYVLALAPYAVYSIFHVLTYTRGILLPTIQSPPAGAAAGQKPAPSGLSEGIARFVREYYDTSMSLVAGLELALWFRVSLSALFFARGSWVILVLYTVFLRARISQSTFVQGMIRQIGARGDQYANRQDVPPAVRQGWQTAKNILKQVHDQTDVNRYVSGPQQPAPKKAQ</sequence>
<evidence type="ECO:0000256" key="3">
    <source>
        <dbReference type="ARBA" id="ARBA00022692"/>
    </source>
</evidence>
<evidence type="ECO:0000256" key="2">
    <source>
        <dbReference type="ARBA" id="ARBA00007322"/>
    </source>
</evidence>
<dbReference type="Pfam" id="PF03661">
    <property type="entry name" value="TMEM33_Pom33"/>
    <property type="match status" value="1"/>
</dbReference>
<dbReference type="OrthoDB" id="5581259at2759"/>
<dbReference type="PANTHER" id="PTHR12703:SF4">
    <property type="entry name" value="TRANSMEMBRANE PROTEIN 33"/>
    <property type="match status" value="1"/>
</dbReference>
<keyword evidence="3 6" id="KW-0812">Transmembrane</keyword>